<dbReference type="AlphaFoldDB" id="A0A139NF35"/>
<keyword evidence="1" id="KW-0472">Membrane</keyword>
<proteinExistence type="predicted"/>
<evidence type="ECO:0000256" key="1">
    <source>
        <dbReference type="SAM" id="Phobius"/>
    </source>
</evidence>
<dbReference type="InterPro" id="IPR021683">
    <property type="entry name" value="DUF3267"/>
</dbReference>
<feature type="transmembrane region" description="Helical" evidence="1">
    <location>
        <begin position="134"/>
        <end position="156"/>
    </location>
</feature>
<organism evidence="2 3">
    <name type="scientific">Streptococcus gordonii</name>
    <dbReference type="NCBI Taxonomy" id="1302"/>
    <lineage>
        <taxon>Bacteria</taxon>
        <taxon>Bacillati</taxon>
        <taxon>Bacillota</taxon>
        <taxon>Bacilli</taxon>
        <taxon>Lactobacillales</taxon>
        <taxon>Streptococcaceae</taxon>
        <taxon>Streptococcus</taxon>
    </lineage>
</organism>
<keyword evidence="1" id="KW-1133">Transmembrane helix</keyword>
<gene>
    <name evidence="2" type="ORF">SGODD07_00140</name>
</gene>
<reference evidence="2 3" key="1">
    <citation type="submission" date="2016-01" db="EMBL/GenBank/DDBJ databases">
        <title>Highly variable Streptococcus oralis are common among viridans streptococci isolated from primates.</title>
        <authorList>
            <person name="Denapaite D."/>
            <person name="Rieger M."/>
            <person name="Koendgen S."/>
            <person name="Brueckner R."/>
            <person name="Ochigava I."/>
            <person name="Kappeler P."/>
            <person name="Maetz-Rensing K."/>
            <person name="Leendertz F."/>
            <person name="Hakenbeck R."/>
        </authorList>
    </citation>
    <scope>NUCLEOTIDE SEQUENCE [LARGE SCALE GENOMIC DNA]</scope>
    <source>
        <strain evidence="2 3">DD07</strain>
    </source>
</reference>
<protein>
    <submittedName>
        <fullName evidence="2">Transcriptional regulator</fullName>
    </submittedName>
</protein>
<dbReference type="Pfam" id="PF11667">
    <property type="entry name" value="DUF3267"/>
    <property type="match status" value="1"/>
</dbReference>
<sequence>MKLLRKIDFLTDKKTNLWLNIGALLLILPFLFFFAWVALELLEEDEGLFVFTDFLYLFILLVVHELIHGFFFKIFGNEKTKVKFGFKNGMAYATSPGSFYSRGKMLIIALSPFVLISLFLTVCCELEWLSSPSYIALASIHAASCIGDFYLSYILISQKEEILVEDTEVGLNIYRKD</sequence>
<accession>A0A139NF35</accession>
<dbReference type="Proteomes" id="UP000070096">
    <property type="component" value="Unassembled WGS sequence"/>
</dbReference>
<dbReference type="PATRIC" id="fig|1302.21.peg.160"/>
<evidence type="ECO:0000313" key="2">
    <source>
        <dbReference type="EMBL" id="KXT74655.1"/>
    </source>
</evidence>
<keyword evidence="1" id="KW-0812">Transmembrane</keyword>
<name>A0A139NF35_STRGN</name>
<feature type="transmembrane region" description="Helical" evidence="1">
    <location>
        <begin position="105"/>
        <end position="128"/>
    </location>
</feature>
<comment type="caution">
    <text evidence="2">The sequence shown here is derived from an EMBL/GenBank/DDBJ whole genome shotgun (WGS) entry which is preliminary data.</text>
</comment>
<dbReference type="EMBL" id="LQRC01000023">
    <property type="protein sequence ID" value="KXT74655.1"/>
    <property type="molecule type" value="Genomic_DNA"/>
</dbReference>
<feature type="transmembrane region" description="Helical" evidence="1">
    <location>
        <begin position="21"/>
        <end position="42"/>
    </location>
</feature>
<evidence type="ECO:0000313" key="3">
    <source>
        <dbReference type="Proteomes" id="UP000070096"/>
    </source>
</evidence>
<feature type="transmembrane region" description="Helical" evidence="1">
    <location>
        <begin position="54"/>
        <end position="75"/>
    </location>
</feature>